<keyword evidence="7" id="KW-1185">Reference proteome</keyword>
<evidence type="ECO:0000256" key="3">
    <source>
        <dbReference type="ARBA" id="ARBA00023002"/>
    </source>
</evidence>
<dbReference type="OrthoDB" id="3774920at2"/>
<keyword evidence="1" id="KW-0285">Flavoprotein</keyword>
<dbReference type="PANTHER" id="PTHR23026">
    <property type="entry name" value="NADPH NITROREDUCTASE"/>
    <property type="match status" value="1"/>
</dbReference>
<name>A0A660CE28_9PSEU</name>
<dbReference type="RefSeq" id="WP_084705869.1">
    <property type="nucleotide sequence ID" value="NZ_JOIJ01000009.1"/>
</dbReference>
<dbReference type="SUPFAM" id="SSF55469">
    <property type="entry name" value="FMN-dependent nitroreductase-like"/>
    <property type="match status" value="1"/>
</dbReference>
<dbReference type="InterPro" id="IPR029479">
    <property type="entry name" value="Nitroreductase"/>
</dbReference>
<dbReference type="InterPro" id="IPR000415">
    <property type="entry name" value="Nitroreductase-like"/>
</dbReference>
<evidence type="ECO:0000313" key="6">
    <source>
        <dbReference type="EMBL" id="TWH19201.1"/>
    </source>
</evidence>
<reference evidence="6 7" key="1">
    <citation type="submission" date="2019-07" db="EMBL/GenBank/DDBJ databases">
        <title>R&amp;d 2014.</title>
        <authorList>
            <person name="Klenk H.-P."/>
        </authorList>
    </citation>
    <scope>NUCLEOTIDE SEQUENCE [LARGE SCALE GENOMIC DNA]</scope>
    <source>
        <strain evidence="6 7">DSM 43194</strain>
    </source>
</reference>
<keyword evidence="3" id="KW-0560">Oxidoreductase</keyword>
<dbReference type="Gene3D" id="3.40.109.10">
    <property type="entry name" value="NADH Oxidase"/>
    <property type="match status" value="1"/>
</dbReference>
<dbReference type="Pfam" id="PF00881">
    <property type="entry name" value="Nitroreductase"/>
    <property type="match status" value="1"/>
</dbReference>
<evidence type="ECO:0000259" key="5">
    <source>
        <dbReference type="Pfam" id="PF00881"/>
    </source>
</evidence>
<feature type="domain" description="Nitroreductase" evidence="5">
    <location>
        <begin position="36"/>
        <end position="202"/>
    </location>
</feature>
<organism evidence="6 7">
    <name type="scientific">Prauserella rugosa</name>
    <dbReference type="NCBI Taxonomy" id="43354"/>
    <lineage>
        <taxon>Bacteria</taxon>
        <taxon>Bacillati</taxon>
        <taxon>Actinomycetota</taxon>
        <taxon>Actinomycetes</taxon>
        <taxon>Pseudonocardiales</taxon>
        <taxon>Pseudonocardiaceae</taxon>
        <taxon>Prauserella</taxon>
    </lineage>
</organism>
<dbReference type="PANTHER" id="PTHR23026:SF90">
    <property type="entry name" value="IODOTYROSINE DEIODINASE 1"/>
    <property type="match status" value="1"/>
</dbReference>
<evidence type="ECO:0000256" key="4">
    <source>
        <dbReference type="SAM" id="MobiDB-lite"/>
    </source>
</evidence>
<dbReference type="GO" id="GO:0016491">
    <property type="term" value="F:oxidoreductase activity"/>
    <property type="evidence" value="ECO:0007669"/>
    <property type="project" value="UniProtKB-KW"/>
</dbReference>
<feature type="region of interest" description="Disordered" evidence="4">
    <location>
        <begin position="1"/>
        <end position="25"/>
    </location>
</feature>
<evidence type="ECO:0000313" key="7">
    <source>
        <dbReference type="Proteomes" id="UP000317303"/>
    </source>
</evidence>
<feature type="compositionally biased region" description="Low complexity" evidence="4">
    <location>
        <begin position="1"/>
        <end position="11"/>
    </location>
</feature>
<accession>A0A660CE28</accession>
<evidence type="ECO:0000256" key="1">
    <source>
        <dbReference type="ARBA" id="ARBA00022630"/>
    </source>
</evidence>
<dbReference type="AlphaFoldDB" id="A0A660CE28"/>
<gene>
    <name evidence="6" type="ORF">JD82_01024</name>
</gene>
<dbReference type="EMBL" id="VLJV01000001">
    <property type="protein sequence ID" value="TWH19201.1"/>
    <property type="molecule type" value="Genomic_DNA"/>
</dbReference>
<dbReference type="InterPro" id="IPR050627">
    <property type="entry name" value="Nitroreductase/BluB"/>
</dbReference>
<proteinExistence type="predicted"/>
<dbReference type="CDD" id="cd02062">
    <property type="entry name" value="Nitro_FMN_reductase"/>
    <property type="match status" value="1"/>
</dbReference>
<comment type="caution">
    <text evidence="6">The sequence shown here is derived from an EMBL/GenBank/DDBJ whole genome shotgun (WGS) entry which is preliminary data.</text>
</comment>
<evidence type="ECO:0000256" key="2">
    <source>
        <dbReference type="ARBA" id="ARBA00022643"/>
    </source>
</evidence>
<dbReference type="Proteomes" id="UP000317303">
    <property type="component" value="Unassembled WGS sequence"/>
</dbReference>
<keyword evidence="2" id="KW-0288">FMN</keyword>
<sequence length="233" mass="25798">MTDSESTAEPTEPTEPTEPSEPAEPTAWEVLNTTPSRRYLAPDPIPDDVLWDILDTAVRGPSGGNRQGWGWVVVTDPEIKKRVAPWYRENWQRAYGRRREEFLAGTAEGLSPAGFRGAEYLAEHLEEAPVWVFPVLRGAAEANDPRTGSSIYGAVQNLCLAARARGIGTSLTTLYAGHEGELRELLGLPDDALTMALIPMGYPARGRWARPKRAPVEEVVHWNRWGAQGRRDS</sequence>
<protein>
    <submittedName>
        <fullName evidence="6">Nitroreductase</fullName>
    </submittedName>
</protein>